<evidence type="ECO:0000256" key="3">
    <source>
        <dbReference type="ARBA" id="ARBA00012462"/>
    </source>
</evidence>
<dbReference type="InterPro" id="IPR022229">
    <property type="entry name" value="TPPII_Ig-like-2"/>
</dbReference>
<proteinExistence type="inferred from homology"/>
<evidence type="ECO:0000256" key="7">
    <source>
        <dbReference type="ARBA" id="ARBA00022801"/>
    </source>
</evidence>
<dbReference type="FunFam" id="3.40.50.200:FF:000003">
    <property type="entry name" value="Tripeptidyl peptidase 2"/>
    <property type="match status" value="1"/>
</dbReference>
<reference evidence="17" key="1">
    <citation type="journal article" date="2008" name="Insect Biochem. Mol. Biol.">
        <title>The genome of a lepidopteran model insect, the silkworm Bombyx mori.</title>
        <authorList>
            <consortium name="International Silkworm Genome Consortium"/>
        </authorList>
    </citation>
    <scope>NUCLEOTIDE SEQUENCE [LARGE SCALE GENOMIC DNA]</scope>
    <source>
        <strain evidence="17">p50T</strain>
    </source>
</reference>
<evidence type="ECO:0000313" key="17">
    <source>
        <dbReference type="Proteomes" id="UP000005204"/>
    </source>
</evidence>
<evidence type="ECO:0000256" key="2">
    <source>
        <dbReference type="ARBA" id="ARBA00011073"/>
    </source>
</evidence>
<feature type="active site" description="Charge relay system" evidence="10">
    <location>
        <position position="333"/>
    </location>
</feature>
<dbReference type="CTD" id="36444"/>
<dbReference type="KEGG" id="bmor:101742969"/>
<dbReference type="InterPro" id="IPR022232">
    <property type="entry name" value="TPPII_C_art"/>
</dbReference>
<feature type="domain" description="Tripeptidyl-peptidase II galactose-binding" evidence="15">
    <location>
        <begin position="738"/>
        <end position="826"/>
    </location>
</feature>
<dbReference type="InterPro" id="IPR000209">
    <property type="entry name" value="Peptidase_S8/S53_dom"/>
</dbReference>
<dbReference type="PANTHER" id="PTHR43806">
    <property type="entry name" value="PEPTIDASE S8"/>
    <property type="match status" value="1"/>
</dbReference>
<dbReference type="InterPro" id="IPR023828">
    <property type="entry name" value="Peptidase_S8_Ser-AS"/>
</dbReference>
<evidence type="ECO:0000259" key="14">
    <source>
        <dbReference type="Pfam" id="PF21223"/>
    </source>
</evidence>
<comment type="similarity">
    <text evidence="2 10">Belongs to the peptidase S8 family.</text>
</comment>
<dbReference type="GeneID" id="101742969"/>
<protein>
    <recommendedName>
        <fullName evidence="4">Tripeptidyl-peptidase 2</fullName>
        <ecNumber evidence="3">3.4.14.10</ecNumber>
    </recommendedName>
    <alternativeName>
        <fullName evidence="9">Tripeptidyl aminopeptidase</fullName>
    </alternativeName>
</protein>
<evidence type="ECO:0000256" key="10">
    <source>
        <dbReference type="PROSITE-ProRule" id="PRU01240"/>
    </source>
</evidence>
<feature type="active site" description="Charge relay system" evidence="10">
    <location>
        <position position="109"/>
    </location>
</feature>
<dbReference type="Pfam" id="PF21223">
    <property type="entry name" value="TPPII_Ig-like-1"/>
    <property type="match status" value="1"/>
</dbReference>
<keyword evidence="6 10" id="KW-0645">Protease</keyword>
<evidence type="ECO:0000256" key="9">
    <source>
        <dbReference type="ARBA" id="ARBA00032232"/>
    </source>
</evidence>
<dbReference type="FunFam" id="3.40.50.200:FF:000039">
    <property type="entry name" value="Predicted protein"/>
    <property type="match status" value="1"/>
</dbReference>
<dbReference type="InterPro" id="IPR046940">
    <property type="entry name" value="TPPII_Ig-like_sf"/>
</dbReference>
<dbReference type="Gene3D" id="3.40.50.200">
    <property type="entry name" value="Peptidase S8/S53 domain"/>
    <property type="match status" value="2"/>
</dbReference>
<evidence type="ECO:0000256" key="6">
    <source>
        <dbReference type="ARBA" id="ARBA00022670"/>
    </source>
</evidence>
<dbReference type="GO" id="GO:0008240">
    <property type="term" value="F:tripeptidyl-peptidase activity"/>
    <property type="evidence" value="ECO:0007669"/>
    <property type="project" value="UniProtKB-EC"/>
</dbReference>
<evidence type="ECO:0000259" key="15">
    <source>
        <dbReference type="Pfam" id="PF21316"/>
    </source>
</evidence>
<dbReference type="GO" id="GO:0005829">
    <property type="term" value="C:cytosol"/>
    <property type="evidence" value="ECO:0007669"/>
    <property type="project" value="TreeGrafter"/>
</dbReference>
<dbReference type="Pfam" id="PF12580">
    <property type="entry name" value="TPPII"/>
    <property type="match status" value="1"/>
</dbReference>
<feature type="active site" description="Charge relay system" evidence="10">
    <location>
        <position position="523"/>
    </location>
</feature>
<evidence type="ECO:0000256" key="4">
    <source>
        <dbReference type="ARBA" id="ARBA00020244"/>
    </source>
</evidence>
<feature type="domain" description="Peptidase S8/S53" evidence="11">
    <location>
        <begin position="100"/>
        <end position="563"/>
    </location>
</feature>
<dbReference type="Proteomes" id="UP000005204">
    <property type="component" value="Unassembled WGS sequence"/>
</dbReference>
<dbReference type="EC" id="3.4.14.10" evidence="3"/>
<dbReference type="SUPFAM" id="SSF52743">
    <property type="entry name" value="Subtilisin-like"/>
    <property type="match status" value="1"/>
</dbReference>
<dbReference type="GO" id="GO:0004252">
    <property type="term" value="F:serine-type endopeptidase activity"/>
    <property type="evidence" value="ECO:0007669"/>
    <property type="project" value="UniProtKB-UniRule"/>
</dbReference>
<dbReference type="InterPro" id="IPR048383">
    <property type="entry name" value="TPPII_Ig-like-1"/>
</dbReference>
<feature type="domain" description="Tripeptidyl peptidase II C-terminal" evidence="13">
    <location>
        <begin position="1088"/>
        <end position="1155"/>
    </location>
</feature>
<keyword evidence="5" id="KW-0031">Aminopeptidase</keyword>
<dbReference type="InterPro" id="IPR046939">
    <property type="entry name" value="TPPII_C_sf"/>
</dbReference>
<sequence length="1332" mass="147386">MKKLGRISYHIILNSRIPSYTSVFVRKITVTAVTRKTDLPAVTCKLYQMPDQIVKTADQGIGSSKMADVPIDCDFPVWGLLPKKETGVVSFLNKYPVYDGRDTIIAIFDSGVDPAAEGLKVTSTGETKVIERFDCSGCGDVDTSKTVKAVDGYITGVTGRKLKIPETWNNPNGDWRVGVLHPYSIYPTKVKERIQEHRKEHLWNVGHKPALAETTKQFQDYESELSSKSPTLTQEEKLMKEELEARVEVLQNVEKKYSDPGPTYDCVLYHDGETWRACIDTSESGDLSTGPNLGEYSVTHEHTHLTPIDEMTISINVHNEGNTLEVVGMCSSHGTHVAAIAAGYVPEEPERNGVSPGAKIISLTIGDSRLGSMETGTALVRACIKVMELSKKMKIDVINMSYGEHAHWSNAGRVGEIILEVVNRYGVSWVVSAGNHGPALCTVGAPPDIAQSVLIGVGAYVSPEMMAAAYSMRQRVCGGAFSWSSRGPAADGALGLSVAAPGGAVAAVARFTLRNCQLMNGTSMAAPHVAGAVATLISGLKARKLPYSPYSIKRGLENSATVLSHVEPWAQGCGLLNVEKAFDLLSTYYDQPERDVTFNIQCCSYNGKGIILRPKLDDPPGDIGLTVEPHFLQDHKDMEDRAVIGRQISFGVRLALTCGASWVSAPVHLDMMNATRTLTLRVQTSSLPPGPHFASIDAYDVSCIEKGPVFRIPVTVFQPQPLPDCSSPTVIDEKDVLFKSSTIKRHFLIVPPEATWGVLKMATEDKEIVGRFLVHVMQLLPRKSCKSQETQKMLSVSNEVPTLLPFGVVGGVTIEIAIAKYWANIGDLSLDYTVEFHGLKPDFGQRLVMSASEGVRSVTLSAHRLLEVQPNAVLKYSEPVVRPTESKLTPLTSRDVIPPSRQIYQLINTYNFHLAKATEVSPTVSLLCDMLYESEFESQMWMLYNSCKQLMAVGDAYPSKYNVKLEKGDYVLRLNVRHENKSLLEKLQELPVVLQQRLQQPITMDSYCSRIQALTAGKKFSTASLPSGNLMPVYFTAVPSDKISRLNLTVGHTFSGTISFAKDELGRKVDTYALQYLACEPPKRNANSKDKEKGKAHDDYMDAVKEFTVGWIAKLEGDKLEQVYEELVEKFPGYLGAHVAYLHAIDSPTDPKKLPHSNEELDVTTAWCEQLIAISDKVIKAIDQEKLLAYLGIKNDTRTDAQKIKQDQEKQRGYLIDALCRKGTALCRLYALAESKSAKEKIATALQANMIDLLKYTDLTEAKAINYGVWHCFTFKHWGRAIKLLTKIQEDRPSREVEERLIEAYRQLGWNHMASYTEATLPIKYPLAYRPF</sequence>
<dbReference type="Pfam" id="PF12583">
    <property type="entry name" value="TPPII_C"/>
    <property type="match status" value="1"/>
</dbReference>
<dbReference type="RefSeq" id="XP_004923904.3">
    <property type="nucleotide sequence ID" value="XM_004923847.5"/>
</dbReference>
<evidence type="ECO:0000256" key="1">
    <source>
        <dbReference type="ARBA" id="ARBA00001910"/>
    </source>
</evidence>
<evidence type="ECO:0000256" key="8">
    <source>
        <dbReference type="ARBA" id="ARBA00022825"/>
    </source>
</evidence>
<accession>A0A8R1WFF1</accession>
<dbReference type="Pfam" id="PF00082">
    <property type="entry name" value="Peptidase_S8"/>
    <property type="match status" value="1"/>
</dbReference>
<feature type="domain" description="Tripeptidyl peptidase II second Ig-like" evidence="12">
    <location>
        <begin position="864"/>
        <end position="1045"/>
    </location>
</feature>
<dbReference type="PRINTS" id="PR00723">
    <property type="entry name" value="SUBTILISIN"/>
</dbReference>
<dbReference type="Gene3D" id="6.10.250.3080">
    <property type="match status" value="1"/>
</dbReference>
<dbReference type="GO" id="GO:0004177">
    <property type="term" value="F:aminopeptidase activity"/>
    <property type="evidence" value="ECO:0007669"/>
    <property type="project" value="UniProtKB-KW"/>
</dbReference>
<dbReference type="PROSITE" id="PS00138">
    <property type="entry name" value="SUBTILASE_SER"/>
    <property type="match status" value="1"/>
</dbReference>
<dbReference type="Pfam" id="PF21316">
    <property type="entry name" value="TPPII_GBD"/>
    <property type="match status" value="1"/>
</dbReference>
<dbReference type="InterPro" id="IPR015500">
    <property type="entry name" value="Peptidase_S8_subtilisin-rel"/>
</dbReference>
<keyword evidence="7 10" id="KW-0378">Hydrolase</keyword>
<feature type="domain" description="Tripeptidyl-peptidase II first Ig-like" evidence="14">
    <location>
        <begin position="596"/>
        <end position="716"/>
    </location>
</feature>
<dbReference type="SMR" id="A0A8R1WFF1"/>
<reference evidence="16" key="2">
    <citation type="submission" date="2022-06" db="UniProtKB">
        <authorList>
            <consortium name="EnsemblMetazoa"/>
        </authorList>
    </citation>
    <scope>IDENTIFICATION</scope>
    <source>
        <strain evidence="16">p50T (Dazao)</strain>
    </source>
</reference>
<evidence type="ECO:0000259" key="13">
    <source>
        <dbReference type="Pfam" id="PF12583"/>
    </source>
</evidence>
<dbReference type="EnsemblMetazoa" id="XM_004923847.4">
    <property type="protein sequence ID" value="XP_004923904.3"/>
    <property type="gene ID" value="LOC101742969"/>
</dbReference>
<dbReference type="GO" id="GO:0006508">
    <property type="term" value="P:proteolysis"/>
    <property type="evidence" value="ECO:0007669"/>
    <property type="project" value="UniProtKB-KW"/>
</dbReference>
<evidence type="ECO:0000259" key="11">
    <source>
        <dbReference type="Pfam" id="PF00082"/>
    </source>
</evidence>
<comment type="catalytic activity">
    <reaction evidence="1">
        <text>Release of an N-terminal tripeptide from a polypeptide.</text>
        <dbReference type="EC" id="3.4.14.10"/>
    </reaction>
</comment>
<dbReference type="Gene3D" id="1.25.40.710">
    <property type="match status" value="1"/>
</dbReference>
<dbReference type="InterPro" id="IPR050131">
    <property type="entry name" value="Peptidase_S8_subtilisin-like"/>
</dbReference>
<keyword evidence="17" id="KW-1185">Reference proteome</keyword>
<evidence type="ECO:0000256" key="5">
    <source>
        <dbReference type="ARBA" id="ARBA00022438"/>
    </source>
</evidence>
<keyword evidence="8 10" id="KW-0720">Serine protease</keyword>
<evidence type="ECO:0000259" key="12">
    <source>
        <dbReference type="Pfam" id="PF12580"/>
    </source>
</evidence>
<evidence type="ECO:0000313" key="16">
    <source>
        <dbReference type="EnsemblMetazoa" id="XP_004923904.3"/>
    </source>
</evidence>
<dbReference type="PROSITE" id="PS51892">
    <property type="entry name" value="SUBTILASE"/>
    <property type="match status" value="1"/>
</dbReference>
<name>A0A8R1WFF1_BOMMO</name>
<organism evidence="16 17">
    <name type="scientific">Bombyx mori</name>
    <name type="common">Silk moth</name>
    <dbReference type="NCBI Taxonomy" id="7091"/>
    <lineage>
        <taxon>Eukaryota</taxon>
        <taxon>Metazoa</taxon>
        <taxon>Ecdysozoa</taxon>
        <taxon>Arthropoda</taxon>
        <taxon>Hexapoda</taxon>
        <taxon>Insecta</taxon>
        <taxon>Pterygota</taxon>
        <taxon>Neoptera</taxon>
        <taxon>Endopterygota</taxon>
        <taxon>Lepidoptera</taxon>
        <taxon>Glossata</taxon>
        <taxon>Ditrysia</taxon>
        <taxon>Bombycoidea</taxon>
        <taxon>Bombycidae</taxon>
        <taxon>Bombycinae</taxon>
        <taxon>Bombyx</taxon>
    </lineage>
</organism>
<dbReference type="InterPro" id="IPR048384">
    <property type="entry name" value="TPPII_GBD"/>
</dbReference>
<dbReference type="PANTHER" id="PTHR43806:SF14">
    <property type="entry name" value="TRIPEPTIDYL-PEPTIDASE 2"/>
    <property type="match status" value="1"/>
</dbReference>
<dbReference type="InterPro" id="IPR036852">
    <property type="entry name" value="Peptidase_S8/S53_dom_sf"/>
</dbReference>
<dbReference type="Gene3D" id="2.60.40.3170">
    <property type="match status" value="1"/>
</dbReference>